<dbReference type="EMBL" id="BMWX01000002">
    <property type="protein sequence ID" value="GGZ21050.1"/>
    <property type="molecule type" value="Genomic_DNA"/>
</dbReference>
<comment type="subcellular location">
    <subcellularLocation>
        <location evidence="1">Membrane</location>
        <topology evidence="1">Multi-pass membrane protein</topology>
    </subcellularLocation>
</comment>
<feature type="transmembrane region" description="Helical" evidence="6">
    <location>
        <begin position="90"/>
        <end position="109"/>
    </location>
</feature>
<comment type="similarity">
    <text evidence="2">Belongs to the TMEM86 family.</text>
</comment>
<evidence type="ECO:0000256" key="3">
    <source>
        <dbReference type="ARBA" id="ARBA00022692"/>
    </source>
</evidence>
<keyword evidence="8" id="KW-1185">Reference proteome</keyword>
<feature type="transmembrane region" description="Helical" evidence="6">
    <location>
        <begin position="36"/>
        <end position="55"/>
    </location>
</feature>
<comment type="caution">
    <text evidence="7">The sequence shown here is derived from an EMBL/GenBank/DDBJ whole genome shotgun (WGS) entry which is preliminary data.</text>
</comment>
<protein>
    <submittedName>
        <fullName evidence="7">Membrane protein</fullName>
    </submittedName>
</protein>
<dbReference type="PANTHER" id="PTHR31885">
    <property type="entry name" value="GH04784P"/>
    <property type="match status" value="1"/>
</dbReference>
<dbReference type="InterPro" id="IPR012506">
    <property type="entry name" value="TMEM86B-like"/>
</dbReference>
<accession>A0A918UMR9</accession>
<feature type="transmembrane region" description="Helical" evidence="6">
    <location>
        <begin position="121"/>
        <end position="142"/>
    </location>
</feature>
<keyword evidence="3 6" id="KW-0812">Transmembrane</keyword>
<gene>
    <name evidence="7" type="ORF">GCM10007049_12100</name>
</gene>
<feature type="transmembrane region" description="Helical" evidence="6">
    <location>
        <begin position="67"/>
        <end position="84"/>
    </location>
</feature>
<sequence length="237" mass="27063">MSDLVHMSKKAIGWLYLYLFAGIADLVAIAKGLQEYRFFTKPLIIVSLGLFFYFTTQSIQKSLLRKAVLAGLLFSMIGDFLLLFPDLFSYGLGAFLVTLICYIIVFKLTQNHQVNLRSVNFLKIFFYNLPIYLITAIVYFLINDHLYSLKIPVIIYMLTMALMVIIARERFQRTNIQSFIQILAGAFLFMISDSLLALDIFFQPIENGGVLIMGTYIMAQLLIIMGIRSHLIHSPGK</sequence>
<evidence type="ECO:0000313" key="8">
    <source>
        <dbReference type="Proteomes" id="UP000619457"/>
    </source>
</evidence>
<reference evidence="7" key="1">
    <citation type="journal article" date="2014" name="Int. J. Syst. Evol. Microbiol.">
        <title>Complete genome sequence of Corynebacterium casei LMG S-19264T (=DSM 44701T), isolated from a smear-ripened cheese.</title>
        <authorList>
            <consortium name="US DOE Joint Genome Institute (JGI-PGF)"/>
            <person name="Walter F."/>
            <person name="Albersmeier A."/>
            <person name="Kalinowski J."/>
            <person name="Ruckert C."/>
        </authorList>
    </citation>
    <scope>NUCLEOTIDE SEQUENCE</scope>
    <source>
        <strain evidence="7">KCTC 12368</strain>
    </source>
</reference>
<organism evidence="7 8">
    <name type="scientific">Echinicola pacifica</name>
    <dbReference type="NCBI Taxonomy" id="346377"/>
    <lineage>
        <taxon>Bacteria</taxon>
        <taxon>Pseudomonadati</taxon>
        <taxon>Bacteroidota</taxon>
        <taxon>Cytophagia</taxon>
        <taxon>Cytophagales</taxon>
        <taxon>Cyclobacteriaceae</taxon>
        <taxon>Echinicola</taxon>
    </lineage>
</organism>
<feature type="transmembrane region" description="Helical" evidence="6">
    <location>
        <begin position="12"/>
        <end position="30"/>
    </location>
</feature>
<dbReference type="AlphaFoldDB" id="A0A918UMR9"/>
<feature type="transmembrane region" description="Helical" evidence="6">
    <location>
        <begin position="148"/>
        <end position="167"/>
    </location>
</feature>
<evidence type="ECO:0000256" key="1">
    <source>
        <dbReference type="ARBA" id="ARBA00004141"/>
    </source>
</evidence>
<keyword evidence="5 6" id="KW-0472">Membrane</keyword>
<dbReference type="Pfam" id="PF07947">
    <property type="entry name" value="YhhN"/>
    <property type="match status" value="1"/>
</dbReference>
<evidence type="ECO:0000313" key="7">
    <source>
        <dbReference type="EMBL" id="GGZ21050.1"/>
    </source>
</evidence>
<dbReference type="GO" id="GO:0016787">
    <property type="term" value="F:hydrolase activity"/>
    <property type="evidence" value="ECO:0007669"/>
    <property type="project" value="TreeGrafter"/>
</dbReference>
<reference evidence="7" key="2">
    <citation type="submission" date="2020-09" db="EMBL/GenBank/DDBJ databases">
        <authorList>
            <person name="Sun Q."/>
            <person name="Kim S."/>
        </authorList>
    </citation>
    <scope>NUCLEOTIDE SEQUENCE</scope>
    <source>
        <strain evidence="7">KCTC 12368</strain>
    </source>
</reference>
<keyword evidence="4 6" id="KW-1133">Transmembrane helix</keyword>
<dbReference type="GO" id="GO:0016020">
    <property type="term" value="C:membrane"/>
    <property type="evidence" value="ECO:0007669"/>
    <property type="project" value="UniProtKB-SubCell"/>
</dbReference>
<feature type="transmembrane region" description="Helical" evidence="6">
    <location>
        <begin position="179"/>
        <end position="202"/>
    </location>
</feature>
<feature type="transmembrane region" description="Helical" evidence="6">
    <location>
        <begin position="208"/>
        <end position="227"/>
    </location>
</feature>
<evidence type="ECO:0000256" key="5">
    <source>
        <dbReference type="ARBA" id="ARBA00023136"/>
    </source>
</evidence>
<dbReference type="PANTHER" id="PTHR31885:SF6">
    <property type="entry name" value="GH04784P"/>
    <property type="match status" value="1"/>
</dbReference>
<name>A0A918UMR9_9BACT</name>
<evidence type="ECO:0000256" key="2">
    <source>
        <dbReference type="ARBA" id="ARBA00007375"/>
    </source>
</evidence>
<dbReference type="Proteomes" id="UP000619457">
    <property type="component" value="Unassembled WGS sequence"/>
</dbReference>
<evidence type="ECO:0000256" key="6">
    <source>
        <dbReference type="SAM" id="Phobius"/>
    </source>
</evidence>
<proteinExistence type="inferred from homology"/>
<evidence type="ECO:0000256" key="4">
    <source>
        <dbReference type="ARBA" id="ARBA00022989"/>
    </source>
</evidence>